<evidence type="ECO:0000256" key="2">
    <source>
        <dbReference type="SAM" id="MobiDB-lite"/>
    </source>
</evidence>
<dbReference type="InterPro" id="IPR052344">
    <property type="entry name" value="Transposase-related"/>
</dbReference>
<keyword evidence="5" id="KW-1185">Reference proteome</keyword>
<dbReference type="EMBL" id="JH413817">
    <property type="protein sequence ID" value="EHL31234.1"/>
    <property type="molecule type" value="Genomic_DNA"/>
</dbReference>
<feature type="compositionally biased region" description="Basic and acidic residues" evidence="2">
    <location>
        <begin position="68"/>
        <end position="79"/>
    </location>
</feature>
<dbReference type="PANTHER" id="PTHR33678">
    <property type="entry name" value="BLL1576 PROTEIN"/>
    <property type="match status" value="1"/>
</dbReference>
<gene>
    <name evidence="4" type="ORF">LDG_6694</name>
</gene>
<dbReference type="eggNOG" id="COG4467">
    <property type="taxonomic scope" value="Bacteria"/>
</dbReference>
<dbReference type="PROSITE" id="PS00018">
    <property type="entry name" value="EF_HAND_1"/>
    <property type="match status" value="1"/>
</dbReference>
<feature type="coiled-coil region" evidence="1">
    <location>
        <begin position="31"/>
        <end position="58"/>
    </location>
</feature>
<dbReference type="AlphaFoldDB" id="G9EN73"/>
<dbReference type="InParanoid" id="G9EN73"/>
<name>G9EN73_9GAMM</name>
<dbReference type="HOGENOM" id="CLU_039724_1_0_6"/>
<dbReference type="Pfam" id="PF03050">
    <property type="entry name" value="DDE_Tnp_IS66"/>
    <property type="match status" value="1"/>
</dbReference>
<evidence type="ECO:0000256" key="1">
    <source>
        <dbReference type="SAM" id="Coils"/>
    </source>
</evidence>
<proteinExistence type="predicted"/>
<reference evidence="4 5" key="1">
    <citation type="journal article" date="2011" name="BMC Genomics">
        <title>Insight into cross-talk between intra-amoebal pathogens.</title>
        <authorList>
            <person name="Gimenez G."/>
            <person name="Bertelli C."/>
            <person name="Moliner C."/>
            <person name="Robert C."/>
            <person name="Raoult D."/>
            <person name="Fournier P.E."/>
            <person name="Greub G."/>
        </authorList>
    </citation>
    <scope>NUCLEOTIDE SEQUENCE [LARGE SCALE GENOMIC DNA]</scope>
    <source>
        <strain evidence="4 5">LLAP12</strain>
    </source>
</reference>
<accession>G9EN73</accession>
<feature type="region of interest" description="Disordered" evidence="2">
    <location>
        <begin position="60"/>
        <end position="104"/>
    </location>
</feature>
<sequence length="546" mass="62927">MVMKKRPIPLKSNIVPETERTPLVTSLLTVIEQLTQQLAEQNTKINALLEEIRSLKKLSKKPKLRASTLEKNKDDKDNEPPGAGGTRKRAGSSKRSKTNQLKIDKEETIKVKSVPLGSRHKGYQSYVVQDIRLQPIVTRYLLERWELPNGRIITAPLPKEVRGHHFGPTLRAYVLHQHHHQRVTQPLLRKQLLEWDIDISSGQLNRLLTEDKESFHQEKAALLPADIAVSSYIQVDDTGARHQGKSGYCTFIGNELFSWFESTGSKSRINFLELLRGRHKDYRLTEESYAYMVRYKVAPWIRHKLHDADQSHFISEQDLKCHLNALDITNEHYQRLVIEAALIGSILNRGFSIDTVIISDDAGQFNVFNHALCWIHAERGIKSLSMSTDTQTQAVGWARNELWAIYQALRDYKSVPTLAAKTEITNRFDKLCATKTHYQLLNQALKRLHNNKEELLLVLERPDIPLHNNLSERDIREYVTRRKISGSTRSDEGRRCRDTFASLKKTALKMGVKFWDYLIDRTFQSYSIPHLDELVRSSIKLPATTY</sequence>
<feature type="domain" description="Transposase IS66 central" evidence="3">
    <location>
        <begin position="355"/>
        <end position="493"/>
    </location>
</feature>
<dbReference type="PANTHER" id="PTHR33678:SF2">
    <property type="match status" value="1"/>
</dbReference>
<dbReference type="STRING" id="658187.LDG_6694"/>
<keyword evidence="1" id="KW-0175">Coiled coil</keyword>
<evidence type="ECO:0000313" key="4">
    <source>
        <dbReference type="EMBL" id="EHL31234.1"/>
    </source>
</evidence>
<evidence type="ECO:0000259" key="3">
    <source>
        <dbReference type="Pfam" id="PF03050"/>
    </source>
</evidence>
<organism evidence="4 5">
    <name type="scientific">Legionella drancourtii LLAP12</name>
    <dbReference type="NCBI Taxonomy" id="658187"/>
    <lineage>
        <taxon>Bacteria</taxon>
        <taxon>Pseudomonadati</taxon>
        <taxon>Pseudomonadota</taxon>
        <taxon>Gammaproteobacteria</taxon>
        <taxon>Legionellales</taxon>
        <taxon>Legionellaceae</taxon>
        <taxon>Legionella</taxon>
    </lineage>
</organism>
<dbReference type="InterPro" id="IPR004291">
    <property type="entry name" value="Transposase_IS66_central"/>
</dbReference>
<dbReference type="InterPro" id="IPR018247">
    <property type="entry name" value="EF_Hand_1_Ca_BS"/>
</dbReference>
<evidence type="ECO:0000313" key="5">
    <source>
        <dbReference type="Proteomes" id="UP000002770"/>
    </source>
</evidence>
<protein>
    <recommendedName>
        <fullName evidence="3">Transposase IS66 central domain-containing protein</fullName>
    </recommendedName>
</protein>
<dbReference type="Proteomes" id="UP000002770">
    <property type="component" value="Unassembled WGS sequence"/>
</dbReference>
<feature type="compositionally biased region" description="Basic residues" evidence="2">
    <location>
        <begin position="86"/>
        <end position="97"/>
    </location>
</feature>